<protein>
    <submittedName>
        <fullName evidence="1">Uncharacterized protein</fullName>
    </submittedName>
</protein>
<dbReference type="AlphaFoldDB" id="A0A183MZC4"/>
<proteinExistence type="predicted"/>
<sequence length="111" mass="12500">MSRQLFINTFTLLMMLVVVLQISAPYSRTGLTDSCFELHVFFNCRNAALALPILAFTSTPDLPCSLMKVSCRYVKVSTSSTVSPSSMIELVFSVMYLRTLVFPLCMLRRTD</sequence>
<organism evidence="1 2">
    <name type="scientific">Schistosoma margrebowiei</name>
    <dbReference type="NCBI Taxonomy" id="48269"/>
    <lineage>
        <taxon>Eukaryota</taxon>
        <taxon>Metazoa</taxon>
        <taxon>Spiralia</taxon>
        <taxon>Lophotrochozoa</taxon>
        <taxon>Platyhelminthes</taxon>
        <taxon>Trematoda</taxon>
        <taxon>Digenea</taxon>
        <taxon>Strigeidida</taxon>
        <taxon>Schistosomatoidea</taxon>
        <taxon>Schistosomatidae</taxon>
        <taxon>Schistosoma</taxon>
    </lineage>
</organism>
<accession>A0A183MZC4</accession>
<evidence type="ECO:0000313" key="2">
    <source>
        <dbReference type="Proteomes" id="UP000277204"/>
    </source>
</evidence>
<gene>
    <name evidence="1" type="ORF">SMRZ_LOCUS21399</name>
</gene>
<dbReference type="EMBL" id="UZAI01018690">
    <property type="protein sequence ID" value="VDP39384.1"/>
    <property type="molecule type" value="Genomic_DNA"/>
</dbReference>
<name>A0A183MZC4_9TREM</name>
<evidence type="ECO:0000313" key="1">
    <source>
        <dbReference type="EMBL" id="VDP39384.1"/>
    </source>
</evidence>
<keyword evidence="2" id="KW-1185">Reference proteome</keyword>
<reference evidence="1 2" key="1">
    <citation type="submission" date="2018-11" db="EMBL/GenBank/DDBJ databases">
        <authorList>
            <consortium name="Pathogen Informatics"/>
        </authorList>
    </citation>
    <scope>NUCLEOTIDE SEQUENCE [LARGE SCALE GENOMIC DNA]</scope>
    <source>
        <strain evidence="1 2">Zambia</strain>
    </source>
</reference>
<dbReference type="Proteomes" id="UP000277204">
    <property type="component" value="Unassembled WGS sequence"/>
</dbReference>